<feature type="transmembrane region" description="Helical" evidence="3">
    <location>
        <begin position="273"/>
        <end position="294"/>
    </location>
</feature>
<feature type="non-terminal residue" evidence="4">
    <location>
        <position position="995"/>
    </location>
</feature>
<feature type="coiled-coil region" evidence="1">
    <location>
        <begin position="485"/>
        <end position="512"/>
    </location>
</feature>
<reference evidence="4 5" key="1">
    <citation type="journal article" date="2013" name="Curr. Biol.">
        <title>The Genome of the Foraminiferan Reticulomyxa filosa.</title>
        <authorList>
            <person name="Glockner G."/>
            <person name="Hulsmann N."/>
            <person name="Schleicher M."/>
            <person name="Noegel A.A."/>
            <person name="Eichinger L."/>
            <person name="Gallinger C."/>
            <person name="Pawlowski J."/>
            <person name="Sierra R."/>
            <person name="Euteneuer U."/>
            <person name="Pillet L."/>
            <person name="Moustafa A."/>
            <person name="Platzer M."/>
            <person name="Groth M."/>
            <person name="Szafranski K."/>
            <person name="Schliwa M."/>
        </authorList>
    </citation>
    <scope>NUCLEOTIDE SEQUENCE [LARGE SCALE GENOMIC DNA]</scope>
</reference>
<evidence type="ECO:0000256" key="3">
    <source>
        <dbReference type="SAM" id="Phobius"/>
    </source>
</evidence>
<feature type="compositionally biased region" description="Polar residues" evidence="2">
    <location>
        <begin position="892"/>
        <end position="906"/>
    </location>
</feature>
<feature type="region of interest" description="Disordered" evidence="2">
    <location>
        <begin position="891"/>
        <end position="912"/>
    </location>
</feature>
<gene>
    <name evidence="4" type="ORF">RFI_03352</name>
</gene>
<keyword evidence="5" id="KW-1185">Reference proteome</keyword>
<comment type="caution">
    <text evidence="4">The sequence shown here is derived from an EMBL/GenBank/DDBJ whole genome shotgun (WGS) entry which is preliminary data.</text>
</comment>
<organism evidence="4 5">
    <name type="scientific">Reticulomyxa filosa</name>
    <dbReference type="NCBI Taxonomy" id="46433"/>
    <lineage>
        <taxon>Eukaryota</taxon>
        <taxon>Sar</taxon>
        <taxon>Rhizaria</taxon>
        <taxon>Retaria</taxon>
        <taxon>Foraminifera</taxon>
        <taxon>Monothalamids</taxon>
        <taxon>Reticulomyxidae</taxon>
        <taxon>Reticulomyxa</taxon>
    </lineage>
</organism>
<evidence type="ECO:0000313" key="4">
    <source>
        <dbReference type="EMBL" id="ETO33742.1"/>
    </source>
</evidence>
<evidence type="ECO:0000256" key="1">
    <source>
        <dbReference type="SAM" id="Coils"/>
    </source>
</evidence>
<keyword evidence="1" id="KW-0175">Coiled coil</keyword>
<keyword evidence="3" id="KW-0472">Membrane</keyword>
<dbReference type="Proteomes" id="UP000023152">
    <property type="component" value="Unassembled WGS sequence"/>
</dbReference>
<evidence type="ECO:0000256" key="2">
    <source>
        <dbReference type="SAM" id="MobiDB-lite"/>
    </source>
</evidence>
<sequence>MCDFDKTTQEPLTLVLPVLTNKNATNFRVTNALQCGNGATGAARVLSIVSTLPIVASVNKIIPFNEIDDAIADKENRCTNILRPASQKDSGRFCTNVDVLFKDIVAKTITKKKKKNRTLEMKWYILTFQKRINWSIDLKYCKEYSTLKGKKNNDLGDNQTLHWFEKLFVLSNGYLVTELNHGMVCGDLCTKCITSSAKLVVSLVQMIQSLKTIHLQKTNKQKIIDVYDNPLVSASNQKINELKHHVSMLETEINDAKKRQAVMQSSFHEARTLFFFFFLFPYPIYLLLSLSIYIKPIQHIAFFLSQLNLRTEGSRGQHEELLRKCHYLEQQVLHFQHLHRGAHDEVLRLKGVLSSFNEAAANNTNNCSLQNKADYTGGSSGDENTAADKINGIARSANVDTQSTITSENKNGGKQQQSSTNVATIANTRVNSERQAFLSKVSIEHREQMRMENLLKHLNVCSFCIQYQQWMQKEKAIRSQHEIRITQLRINEQQLSEKVNELLQQVQAKERCEKKIQERLNHLSNGEKQPYITSIKEEFKECQRELNTTKAILQQTTHNCIQLAQQLQQYNQLEKDYLRIGFLECEYANLHRYLSDLNVINGMQAPFVSNSPPLAAHVPVQAGINGQNSNKELSQKCCYPLQGFFPQAANVPVTLQQSFLPPIQQGHWPPQNVPPTTQSAPPILIAGLQNHNKEEKKKKTKVSFCLGLPPLIPPVIDMFGNHVVMAPSHQQSMIFQPFEDVDVINNNGTLSSTASMPNVLLAPEYYPLESPKRPSARKVVIPNASVSGSKNLKLNPNDNETKTNLNTDNMSKQTVGENTSRYKCDNTTNKSYTIETAGKVVLENNKNNQFQHKTSDALVDTFTLTTFETTEEVTKSANGMNTNAREFVPKTYSGQTNSHTPSTLNSPHDKDKNSDLLLFRNALILAANDTVAEKAPAPQDNGIVLVNGENTLIPTNENAPIWTQDPNNSEWKMFSNNPLDLENQSIDPKLYLIFN</sequence>
<protein>
    <submittedName>
        <fullName evidence="4">Uncharacterized protein</fullName>
    </submittedName>
</protein>
<proteinExistence type="predicted"/>
<accession>X6P7Y1</accession>
<evidence type="ECO:0000313" key="5">
    <source>
        <dbReference type="Proteomes" id="UP000023152"/>
    </source>
</evidence>
<keyword evidence="3" id="KW-0812">Transmembrane</keyword>
<name>X6P7Y1_RETFI</name>
<keyword evidence="3" id="KW-1133">Transmembrane helix</keyword>
<feature type="region of interest" description="Disordered" evidence="2">
    <location>
        <begin position="787"/>
        <end position="822"/>
    </location>
</feature>
<dbReference type="AlphaFoldDB" id="X6P7Y1"/>
<dbReference type="EMBL" id="ASPP01003158">
    <property type="protein sequence ID" value="ETO33742.1"/>
    <property type="molecule type" value="Genomic_DNA"/>
</dbReference>
<feature type="region of interest" description="Disordered" evidence="2">
    <location>
        <begin position="398"/>
        <end position="420"/>
    </location>
</feature>